<proteinExistence type="inferred from homology"/>
<reference evidence="3" key="1">
    <citation type="submission" date="2021-06" db="EMBL/GenBank/DDBJ databases">
        <title>Sequencing of actinobacteria type strains.</title>
        <authorList>
            <person name="Nguyen G.-S."/>
            <person name="Wentzel A."/>
        </authorList>
    </citation>
    <scope>NUCLEOTIDE SEQUENCE</scope>
    <source>
        <strain evidence="3">P38-E01</strain>
    </source>
</reference>
<dbReference type="InterPro" id="IPR000468">
    <property type="entry name" value="Barstar"/>
</dbReference>
<evidence type="ECO:0000313" key="4">
    <source>
        <dbReference type="Proteomes" id="UP000694501"/>
    </source>
</evidence>
<accession>A0A949JGL5</accession>
<organism evidence="3 4">
    <name type="scientific">Streptomyces tardus</name>
    <dbReference type="NCBI Taxonomy" id="2780544"/>
    <lineage>
        <taxon>Bacteria</taxon>
        <taxon>Bacillati</taxon>
        <taxon>Actinomycetota</taxon>
        <taxon>Actinomycetes</taxon>
        <taxon>Kitasatosporales</taxon>
        <taxon>Streptomycetaceae</taxon>
        <taxon>Streptomyces</taxon>
    </lineage>
</organism>
<gene>
    <name evidence="3" type="ORF">JGS22_019510</name>
</gene>
<keyword evidence="4" id="KW-1185">Reference proteome</keyword>
<dbReference type="AlphaFoldDB" id="A0A949JGL5"/>
<dbReference type="Proteomes" id="UP000694501">
    <property type="component" value="Unassembled WGS sequence"/>
</dbReference>
<name>A0A949JGL5_9ACTN</name>
<comment type="similarity">
    <text evidence="1">Belongs to the barstar family.</text>
</comment>
<feature type="domain" description="Barstar (barnase inhibitor)" evidence="2">
    <location>
        <begin position="50"/>
        <end position="145"/>
    </location>
</feature>
<dbReference type="RefSeq" id="WP_211041478.1">
    <property type="nucleotide sequence ID" value="NZ_JAELVF020000001.1"/>
</dbReference>
<evidence type="ECO:0000256" key="1">
    <source>
        <dbReference type="ARBA" id="ARBA00006845"/>
    </source>
</evidence>
<protein>
    <submittedName>
        <fullName evidence="3">Barstar family protein</fullName>
    </submittedName>
</protein>
<dbReference type="SUPFAM" id="SSF52038">
    <property type="entry name" value="Barstar-related"/>
    <property type="match status" value="1"/>
</dbReference>
<sequence>MTGPAPEITGRELPRLLDGSLPPGVYRWHPAPDAEEAADLLARASTARWHPALLELTGVREKSAFFDRCATGLDLPEWFGRNWDALADCLTDLSWWGEPAGHLVVANGWRGFESAAPADAATAEEILAAAASFWSARSTPFTALLA</sequence>
<dbReference type="EMBL" id="JAELVF020000001">
    <property type="protein sequence ID" value="MBU7599753.1"/>
    <property type="molecule type" value="Genomic_DNA"/>
</dbReference>
<dbReference type="Gene3D" id="3.30.370.10">
    <property type="entry name" value="Barstar-like"/>
    <property type="match status" value="1"/>
</dbReference>
<dbReference type="Pfam" id="PF01337">
    <property type="entry name" value="Barstar"/>
    <property type="match status" value="1"/>
</dbReference>
<dbReference type="InterPro" id="IPR035905">
    <property type="entry name" value="Barstar-like_sf"/>
</dbReference>
<evidence type="ECO:0000313" key="3">
    <source>
        <dbReference type="EMBL" id="MBU7599753.1"/>
    </source>
</evidence>
<comment type="caution">
    <text evidence="3">The sequence shown here is derived from an EMBL/GenBank/DDBJ whole genome shotgun (WGS) entry which is preliminary data.</text>
</comment>
<evidence type="ECO:0000259" key="2">
    <source>
        <dbReference type="Pfam" id="PF01337"/>
    </source>
</evidence>